<reference evidence="2 3" key="1">
    <citation type="journal article" date="2021" name="Nat. Commun.">
        <title>Genetic determinants of endophytism in the Arabidopsis root mycobiome.</title>
        <authorList>
            <person name="Mesny F."/>
            <person name="Miyauchi S."/>
            <person name="Thiergart T."/>
            <person name="Pickel B."/>
            <person name="Atanasova L."/>
            <person name="Karlsson M."/>
            <person name="Huettel B."/>
            <person name="Barry K.W."/>
            <person name="Haridas S."/>
            <person name="Chen C."/>
            <person name="Bauer D."/>
            <person name="Andreopoulos W."/>
            <person name="Pangilinan J."/>
            <person name="LaButti K."/>
            <person name="Riley R."/>
            <person name="Lipzen A."/>
            <person name="Clum A."/>
            <person name="Drula E."/>
            <person name="Henrissat B."/>
            <person name="Kohler A."/>
            <person name="Grigoriev I.V."/>
            <person name="Martin F.M."/>
            <person name="Hacquard S."/>
        </authorList>
    </citation>
    <scope>NUCLEOTIDE SEQUENCE [LARGE SCALE GENOMIC DNA]</scope>
    <source>
        <strain evidence="2 3">MPI-SDFR-AT-0080</strain>
    </source>
</reference>
<dbReference type="Proteomes" id="UP000774617">
    <property type="component" value="Unassembled WGS sequence"/>
</dbReference>
<evidence type="ECO:0000256" key="1">
    <source>
        <dbReference type="SAM" id="MobiDB-lite"/>
    </source>
</evidence>
<proteinExistence type="predicted"/>
<comment type="caution">
    <text evidence="2">The sequence shown here is derived from an EMBL/GenBank/DDBJ whole genome shotgun (WGS) entry which is preliminary data.</text>
</comment>
<feature type="compositionally biased region" description="Basic and acidic residues" evidence="1">
    <location>
        <begin position="213"/>
        <end position="222"/>
    </location>
</feature>
<accession>A0ABQ8G7D2</accession>
<organism evidence="2 3">
    <name type="scientific">Macrophomina phaseolina</name>
    <dbReference type="NCBI Taxonomy" id="35725"/>
    <lineage>
        <taxon>Eukaryota</taxon>
        <taxon>Fungi</taxon>
        <taxon>Dikarya</taxon>
        <taxon>Ascomycota</taxon>
        <taxon>Pezizomycotina</taxon>
        <taxon>Dothideomycetes</taxon>
        <taxon>Dothideomycetes incertae sedis</taxon>
        <taxon>Botryosphaeriales</taxon>
        <taxon>Botryosphaeriaceae</taxon>
        <taxon>Macrophomina</taxon>
    </lineage>
</organism>
<evidence type="ECO:0000313" key="3">
    <source>
        <dbReference type="Proteomes" id="UP000774617"/>
    </source>
</evidence>
<keyword evidence="3" id="KW-1185">Reference proteome</keyword>
<feature type="compositionally biased region" description="Basic and acidic residues" evidence="1">
    <location>
        <begin position="170"/>
        <end position="183"/>
    </location>
</feature>
<feature type="region of interest" description="Disordered" evidence="1">
    <location>
        <begin position="170"/>
        <end position="222"/>
    </location>
</feature>
<evidence type="ECO:0000313" key="2">
    <source>
        <dbReference type="EMBL" id="KAH7044563.1"/>
    </source>
</evidence>
<sequence>MVHGGLVALLSYKYSMVKLSIIVKSALGTLYGLGKGIVTRDSSARGDGTRLQNTICSVSSLEARLQRWCSILPEQPKFTDSRELAMDTGTTLLGETHRDAFEHHLFELQGLSLKLGFENARTLIYSPFLSFKMTVHHSPSSRLAYAPPQLLLSIGHTLFSADDRRFLGSSEARKQSSEVHNKATAEVAEPRYLNPELHRNRNYQKSSTTDLTVQHHDQQFSY</sequence>
<feature type="compositionally biased region" description="Polar residues" evidence="1">
    <location>
        <begin position="203"/>
        <end position="212"/>
    </location>
</feature>
<dbReference type="EMBL" id="JAGTJR010000020">
    <property type="protein sequence ID" value="KAH7044563.1"/>
    <property type="molecule type" value="Genomic_DNA"/>
</dbReference>
<name>A0ABQ8G7D2_9PEZI</name>
<protein>
    <submittedName>
        <fullName evidence="2">Uncharacterized protein</fullName>
    </submittedName>
</protein>
<gene>
    <name evidence="2" type="ORF">B0J12DRAFT_182135</name>
</gene>